<reference evidence="2 3" key="1">
    <citation type="journal article" date="2019" name="J. Ind. Microbiol. Biotechnol.">
        <title>Paenibacillus amylolyticus 27C64 has a diverse set of carbohydrate-active enzymes and complete pectin deconstruction system.</title>
        <authorList>
            <person name="Keggi C."/>
            <person name="Doran-Peterson J."/>
        </authorList>
    </citation>
    <scope>NUCLEOTIDE SEQUENCE [LARGE SCALE GENOMIC DNA]</scope>
    <source>
        <strain evidence="2 3">27C64</strain>
    </source>
</reference>
<evidence type="ECO:0000313" key="3">
    <source>
        <dbReference type="Proteomes" id="UP000323664"/>
    </source>
</evidence>
<evidence type="ECO:0000313" key="2">
    <source>
        <dbReference type="EMBL" id="KAA8783081.1"/>
    </source>
</evidence>
<dbReference type="RefSeq" id="WP_123062983.1">
    <property type="nucleotide sequence ID" value="NZ_RIAS01000002.1"/>
</dbReference>
<dbReference type="InterPro" id="IPR018310">
    <property type="entry name" value="Put_endonuclease_Z1-dom"/>
</dbReference>
<feature type="domain" description="Putative endonuclease Z1" evidence="1">
    <location>
        <begin position="276"/>
        <end position="478"/>
    </location>
</feature>
<dbReference type="AlphaFoldDB" id="A0A5M9WND5"/>
<protein>
    <recommendedName>
        <fullName evidence="1">Putative endonuclease Z1 domain-containing protein</fullName>
    </recommendedName>
</protein>
<organism evidence="2 3">
    <name type="scientific">Paenibacillus amylolyticus</name>
    <dbReference type="NCBI Taxonomy" id="1451"/>
    <lineage>
        <taxon>Bacteria</taxon>
        <taxon>Bacillati</taxon>
        <taxon>Bacillota</taxon>
        <taxon>Bacilli</taxon>
        <taxon>Bacillales</taxon>
        <taxon>Paenibacillaceae</taxon>
        <taxon>Paenibacillus</taxon>
    </lineage>
</organism>
<dbReference type="Pfam" id="PF10593">
    <property type="entry name" value="Z1"/>
    <property type="match status" value="1"/>
</dbReference>
<accession>A0A5M9WND5</accession>
<dbReference type="OrthoDB" id="436461at2"/>
<proteinExistence type="predicted"/>
<gene>
    <name evidence="2" type="ORF">EC604_04390</name>
</gene>
<dbReference type="EMBL" id="RIAS01000002">
    <property type="protein sequence ID" value="KAA8783081.1"/>
    <property type="molecule type" value="Genomic_DNA"/>
</dbReference>
<comment type="caution">
    <text evidence="2">The sequence shown here is derived from an EMBL/GenBank/DDBJ whole genome shotgun (WGS) entry which is preliminary data.</text>
</comment>
<sequence length="654" mass="73661">MILGSKVTRLSRILEQDGLDQYEVVKIKNNAIELLGKVGTLNSPTCQGLLFGQIQSGKTNNMLMSTALAADNGFRLFIILTSDNIWLYDQTLDRINQSLPGMQALGKDQWMMAHPERVQTALQTGGLILMATKNTHILQSLIDFLEMHCSEGMRPIIFDDEADQASLNTLLNNDTDDLSGVNEAIVSIRSYFENHVYVQVTATPQSLFLQHSESDFAPEFTVTFEPGNGYVGGEEFFETEQNLSPMRLFPDNEVDNIITSDLLDVEESWEAVPTGLRKALCSFFVAASSKLIAGDGNSFSCVCHVSQRQDPHKRIGQIVNSFVTRVTRSMSDPDSHDSNLIIEYLREAYDDMILTNDNPPSFQDVIKEINECINSTSVQLLISGSRSATYSSPFNILIGGNRIGRGVTIKRLLVTYYGRTSKSPQVDTILQHSRMYGYRKNDMDVMRFYISSSLLEIFRGVHESHKQLWSMARQIEPTDMQAIVLSRTTHSLLRATRTSVVYIDSLAFYMPGKRYFPYTPLIKNVAVLDSMLLPYMGSSQLMQVPIDMLIDILNLTASDETGVGSWDDEAIKTCLKNMKLMFNNRGFIEVRRTDISRGYRALLSGGSDRFDPSGPTLTMYRFNGKVEHGWGGQPFWVPNLRFPDGKRYFMFTVL</sequence>
<name>A0A5M9WND5_PAEAM</name>
<evidence type="ECO:0000259" key="1">
    <source>
        <dbReference type="Pfam" id="PF10593"/>
    </source>
</evidence>
<dbReference type="Proteomes" id="UP000323664">
    <property type="component" value="Unassembled WGS sequence"/>
</dbReference>